<dbReference type="Gene3D" id="3.30.420.10">
    <property type="entry name" value="Ribonuclease H-like superfamily/Ribonuclease H"/>
    <property type="match status" value="1"/>
</dbReference>
<dbReference type="EMBL" id="BGPR01009177">
    <property type="protein sequence ID" value="GBN38414.1"/>
    <property type="molecule type" value="Genomic_DNA"/>
</dbReference>
<dbReference type="InterPro" id="IPR016187">
    <property type="entry name" value="CTDL_fold"/>
</dbReference>
<evidence type="ECO:0000313" key="1">
    <source>
        <dbReference type="EMBL" id="GBN38414.1"/>
    </source>
</evidence>
<dbReference type="InterPro" id="IPR050951">
    <property type="entry name" value="Retrovirus_Pol_polyprotein"/>
</dbReference>
<dbReference type="Proteomes" id="UP000499080">
    <property type="component" value="Unassembled WGS sequence"/>
</dbReference>
<dbReference type="SUPFAM" id="SSF53098">
    <property type="entry name" value="Ribonuclease H-like"/>
    <property type="match status" value="1"/>
</dbReference>
<dbReference type="GO" id="GO:0003676">
    <property type="term" value="F:nucleic acid binding"/>
    <property type="evidence" value="ECO:0007669"/>
    <property type="project" value="InterPro"/>
</dbReference>
<dbReference type="SUPFAM" id="SSF56436">
    <property type="entry name" value="C-type lectin-like"/>
    <property type="match status" value="1"/>
</dbReference>
<reference evidence="1 2" key="1">
    <citation type="journal article" date="2019" name="Sci. Rep.">
        <title>Orb-weaving spider Araneus ventricosus genome elucidates the spidroin gene catalogue.</title>
        <authorList>
            <person name="Kono N."/>
            <person name="Nakamura H."/>
            <person name="Ohtoshi R."/>
            <person name="Moran D.A.P."/>
            <person name="Shinohara A."/>
            <person name="Yoshida Y."/>
            <person name="Fujiwara M."/>
            <person name="Mori M."/>
            <person name="Tomita M."/>
            <person name="Arakawa K."/>
        </authorList>
    </citation>
    <scope>NUCLEOTIDE SEQUENCE [LARGE SCALE GENOMIC DNA]</scope>
</reference>
<sequence length="167" mass="19087">MCSNTKKLLQPHFVPDRLFEKIEVDIMEFGNLNYLVIMDYYSKWIEVSELVNKTATEVINVLKETFSSLNNREPPINAKMNWWGFNGTAAVSGRIKDYYDFEELLEVEFQPFLHDNTTVLSGKCAGGWTKIGDTCFLYVGGVMTFAEAKKFCEVSFCYSVLLIVSSI</sequence>
<keyword evidence="2" id="KW-1185">Reference proteome</keyword>
<protein>
    <submittedName>
        <fullName evidence="1">Protein bark beetle</fullName>
    </submittedName>
</protein>
<proteinExistence type="predicted"/>
<dbReference type="PANTHER" id="PTHR37984">
    <property type="entry name" value="PROTEIN CBG26694"/>
    <property type="match status" value="1"/>
</dbReference>
<gene>
    <name evidence="1" type="primary">bark_0</name>
    <name evidence="1" type="ORF">AVEN_153708_1</name>
</gene>
<accession>A0A4Y2NHZ3</accession>
<dbReference type="OrthoDB" id="536948at2759"/>
<dbReference type="InterPro" id="IPR036397">
    <property type="entry name" value="RNaseH_sf"/>
</dbReference>
<dbReference type="AlphaFoldDB" id="A0A4Y2NHZ3"/>
<dbReference type="PANTHER" id="PTHR37984:SF5">
    <property type="entry name" value="PROTEIN NYNRIN-LIKE"/>
    <property type="match status" value="1"/>
</dbReference>
<dbReference type="InterPro" id="IPR012337">
    <property type="entry name" value="RNaseH-like_sf"/>
</dbReference>
<comment type="caution">
    <text evidence="1">The sequence shown here is derived from an EMBL/GenBank/DDBJ whole genome shotgun (WGS) entry which is preliminary data.</text>
</comment>
<name>A0A4Y2NHZ3_ARAVE</name>
<evidence type="ECO:0000313" key="2">
    <source>
        <dbReference type="Proteomes" id="UP000499080"/>
    </source>
</evidence>
<organism evidence="1 2">
    <name type="scientific">Araneus ventricosus</name>
    <name type="common">Orbweaver spider</name>
    <name type="synonym">Epeira ventricosa</name>
    <dbReference type="NCBI Taxonomy" id="182803"/>
    <lineage>
        <taxon>Eukaryota</taxon>
        <taxon>Metazoa</taxon>
        <taxon>Ecdysozoa</taxon>
        <taxon>Arthropoda</taxon>
        <taxon>Chelicerata</taxon>
        <taxon>Arachnida</taxon>
        <taxon>Araneae</taxon>
        <taxon>Araneomorphae</taxon>
        <taxon>Entelegynae</taxon>
        <taxon>Araneoidea</taxon>
        <taxon>Araneidae</taxon>
        <taxon>Araneus</taxon>
    </lineage>
</organism>